<dbReference type="PANTHER" id="PTHR35006:SF2">
    <property type="entry name" value="GLYOXALASE FAMILY PROTEIN (AFU_ORTHOLOGUE AFUA_5G14830)"/>
    <property type="match status" value="1"/>
</dbReference>
<dbReference type="Gene3D" id="3.10.180.10">
    <property type="entry name" value="2,3-Dihydroxybiphenyl 1,2-Dioxygenase, domain 1"/>
    <property type="match status" value="1"/>
</dbReference>
<organism evidence="2 3">
    <name type="scientific">Blastomonas marina</name>
    <dbReference type="NCBI Taxonomy" id="1867408"/>
    <lineage>
        <taxon>Bacteria</taxon>
        <taxon>Pseudomonadati</taxon>
        <taxon>Pseudomonadota</taxon>
        <taxon>Alphaproteobacteria</taxon>
        <taxon>Sphingomonadales</taxon>
        <taxon>Sphingomonadaceae</taxon>
        <taxon>Blastomonas</taxon>
    </lineage>
</organism>
<dbReference type="InterPro" id="IPR004360">
    <property type="entry name" value="Glyas_Fos-R_dOase_dom"/>
</dbReference>
<reference evidence="3" key="1">
    <citation type="journal article" date="2019" name="Int. J. Syst. Evol. Microbiol.">
        <title>The Global Catalogue of Microorganisms (GCM) 10K type strain sequencing project: providing services to taxonomists for standard genome sequencing and annotation.</title>
        <authorList>
            <consortium name="The Broad Institute Genomics Platform"/>
            <consortium name="The Broad Institute Genome Sequencing Center for Infectious Disease"/>
            <person name="Wu L."/>
            <person name="Ma J."/>
        </authorList>
    </citation>
    <scope>NUCLEOTIDE SEQUENCE [LARGE SCALE GENOMIC DNA]</scope>
    <source>
        <strain evidence="3">CGMCC 1.15297</strain>
    </source>
</reference>
<sequence>MFLWVASRFAKDLHMIGYVTLGTNDLDRAAKFYDAIAAELGYGRMMDFETFIAWGAWDGGAGIAATKPFDGKEASVGNGTMVALEAKDREQVAKLHEIALANGGSDEGEPGPRGEPDEHGNLFYAAYFRDPDGNKLNAFLMEKVD</sequence>
<feature type="domain" description="VOC" evidence="1">
    <location>
        <begin position="15"/>
        <end position="141"/>
    </location>
</feature>
<protein>
    <submittedName>
        <fullName evidence="2">Glyoxalase</fullName>
    </submittedName>
</protein>
<dbReference type="EMBL" id="BMID01000001">
    <property type="protein sequence ID" value="GFZ96408.1"/>
    <property type="molecule type" value="Genomic_DNA"/>
</dbReference>
<keyword evidence="3" id="KW-1185">Reference proteome</keyword>
<dbReference type="PANTHER" id="PTHR35006">
    <property type="entry name" value="GLYOXALASE FAMILY PROTEIN (AFU_ORTHOLOGUE AFUA_5G14830)"/>
    <property type="match status" value="1"/>
</dbReference>
<dbReference type="InterPro" id="IPR037523">
    <property type="entry name" value="VOC_core"/>
</dbReference>
<evidence type="ECO:0000313" key="3">
    <source>
        <dbReference type="Proteomes" id="UP000603317"/>
    </source>
</evidence>
<evidence type="ECO:0000313" key="2">
    <source>
        <dbReference type="EMBL" id="GFZ96408.1"/>
    </source>
</evidence>
<proteinExistence type="predicted"/>
<name>A0ABQ1F0Q9_9SPHN</name>
<evidence type="ECO:0000259" key="1">
    <source>
        <dbReference type="PROSITE" id="PS51819"/>
    </source>
</evidence>
<dbReference type="Proteomes" id="UP000603317">
    <property type="component" value="Unassembled WGS sequence"/>
</dbReference>
<dbReference type="SUPFAM" id="SSF54593">
    <property type="entry name" value="Glyoxalase/Bleomycin resistance protein/Dihydroxybiphenyl dioxygenase"/>
    <property type="match status" value="1"/>
</dbReference>
<comment type="caution">
    <text evidence="2">The sequence shown here is derived from an EMBL/GenBank/DDBJ whole genome shotgun (WGS) entry which is preliminary data.</text>
</comment>
<dbReference type="InterPro" id="IPR029068">
    <property type="entry name" value="Glyas_Bleomycin-R_OHBP_Dase"/>
</dbReference>
<dbReference type="Pfam" id="PF00903">
    <property type="entry name" value="Glyoxalase"/>
    <property type="match status" value="1"/>
</dbReference>
<accession>A0ABQ1F0Q9</accession>
<gene>
    <name evidence="2" type="ORF">GCM10010923_00250</name>
</gene>
<dbReference type="CDD" id="cd07262">
    <property type="entry name" value="VOC_like"/>
    <property type="match status" value="1"/>
</dbReference>
<dbReference type="PROSITE" id="PS51819">
    <property type="entry name" value="VOC"/>
    <property type="match status" value="1"/>
</dbReference>